<dbReference type="EMBL" id="MRVZ01000012">
    <property type="protein sequence ID" value="PAU25750.1"/>
    <property type="molecule type" value="Genomic_DNA"/>
</dbReference>
<name>A0A2A2CD18_ECOLX</name>
<organism evidence="1 2">
    <name type="scientific">Escherichia coli</name>
    <dbReference type="NCBI Taxonomy" id="562"/>
    <lineage>
        <taxon>Bacteria</taxon>
        <taxon>Pseudomonadati</taxon>
        <taxon>Pseudomonadota</taxon>
        <taxon>Gammaproteobacteria</taxon>
        <taxon>Enterobacterales</taxon>
        <taxon>Enterobacteriaceae</taxon>
        <taxon>Escherichia</taxon>
    </lineage>
</organism>
<comment type="caution">
    <text evidence="1">The sequence shown here is derived from an EMBL/GenBank/DDBJ whole genome shotgun (WGS) entry which is preliminary data.</text>
</comment>
<reference evidence="1 2" key="1">
    <citation type="submission" date="2016-12" db="EMBL/GenBank/DDBJ databases">
        <title>Real-Time Genomic Investigation Underlying the Public Health Response to a Shiga Toxin-Producing Escherichia Coli O26:H11 Outbreak in a Nursery.</title>
        <authorList>
            <person name="Ferdous M."/>
            <person name="Moran-Gilad J."/>
            <person name="Rossen J.W."/>
            <person name="Gdalevich M."/>
        </authorList>
    </citation>
    <scope>NUCLEOTIDE SEQUENCE [LARGE SCALE GENOMIC DNA]</scope>
    <source>
        <strain evidence="1 2">STEC 514-2</strain>
    </source>
</reference>
<sequence>MTDFNAQPPVTTRSGTVHAPNLIHKRDGWHLSYCGSSAAYGCETTALVIDNRVFFVLKGDHRREWMEARTLWEALQYFVAHDDQVHPASEHRMALGLDADSFGLMPTLLAAVTRVRFNLLQEYFAEV</sequence>
<protein>
    <submittedName>
        <fullName evidence="1">Uncharacterized protein</fullName>
    </submittedName>
</protein>
<evidence type="ECO:0000313" key="1">
    <source>
        <dbReference type="EMBL" id="PAU25750.1"/>
    </source>
</evidence>
<gene>
    <name evidence="1" type="ORF">BTQ06_04490</name>
</gene>
<dbReference type="AlphaFoldDB" id="A0A2A2CD18"/>
<proteinExistence type="predicted"/>
<evidence type="ECO:0000313" key="2">
    <source>
        <dbReference type="Proteomes" id="UP000218543"/>
    </source>
</evidence>
<accession>A0A2A2CD18</accession>
<dbReference type="Proteomes" id="UP000218543">
    <property type="component" value="Unassembled WGS sequence"/>
</dbReference>